<dbReference type="NCBIfam" id="TIGR00540">
    <property type="entry name" value="TPR_hemY_coli"/>
    <property type="match status" value="1"/>
</dbReference>
<keyword evidence="5" id="KW-0997">Cell inner membrane</keyword>
<evidence type="ECO:0000256" key="8">
    <source>
        <dbReference type="ARBA" id="ARBA00023136"/>
    </source>
</evidence>
<evidence type="ECO:0000256" key="9">
    <source>
        <dbReference type="ARBA" id="ARBA00023244"/>
    </source>
</evidence>
<reference evidence="12 13" key="1">
    <citation type="submission" date="2018-06" db="EMBL/GenBank/DDBJ databases">
        <authorList>
            <consortium name="Pathogen Informatics"/>
            <person name="Doyle S."/>
        </authorList>
    </citation>
    <scope>NUCLEOTIDE SEQUENCE [LARGE SCALE GENOMIC DNA]</scope>
    <source>
        <strain evidence="12 13">NCTC10736</strain>
    </source>
</reference>
<dbReference type="InterPro" id="IPR005254">
    <property type="entry name" value="Heme_biosyn_assoc_TPR_pro"/>
</dbReference>
<dbReference type="GO" id="GO:0042168">
    <property type="term" value="P:heme metabolic process"/>
    <property type="evidence" value="ECO:0007669"/>
    <property type="project" value="InterPro"/>
</dbReference>
<dbReference type="GO" id="GO:0005886">
    <property type="term" value="C:plasma membrane"/>
    <property type="evidence" value="ECO:0007669"/>
    <property type="project" value="UniProtKB-SubCell"/>
</dbReference>
<name>A0A380B1K0_9GAMM</name>
<evidence type="ECO:0000259" key="11">
    <source>
        <dbReference type="Pfam" id="PF07219"/>
    </source>
</evidence>
<dbReference type="UniPathway" id="UPA00252"/>
<dbReference type="SUPFAM" id="SSF48452">
    <property type="entry name" value="TPR-like"/>
    <property type="match status" value="1"/>
</dbReference>
<accession>A0A380B1K0</accession>
<sequence length="388" mass="44137">MIKILMLLLIVLIGLCISPWLVGNTGYVYIAAGDYQIETSLVFGIIALIIFYAVFQILEWIVITAINLMLRSRFIPHHWRRRSAKKHTLMGALALAEEDWPAAERAMIKGADNGELPALNLLAAARAAQYQQKIAERDQYLNRAAAQPLAANAVTTTRTRYLLKQGELTLARVELDKLSPTSKSKAPVLKLALELYQAQEDWDALKLLLPILKKRQILDDTQLNELNIATHSALLQAATIKGEEALEQCWQWLPRSERNQSQFLAIYAMGLCRFNRKDQAMKLLSKKLRRSPEPTLLQAIPEITTAQDTEIRKELLKYEVTHENNADYQTCLAKLYQQTRDMKEAKICWQNVCRLEPTKASWLALARIQEQLGEQSNANQSYRQAANL</sequence>
<dbReference type="Proteomes" id="UP000255061">
    <property type="component" value="Unassembled WGS sequence"/>
</dbReference>
<dbReference type="InterPro" id="IPR010817">
    <property type="entry name" value="HemY_N"/>
</dbReference>
<feature type="domain" description="HemY N-terminal" evidence="11">
    <location>
        <begin position="26"/>
        <end position="131"/>
    </location>
</feature>
<dbReference type="RefSeq" id="WP_115406788.1">
    <property type="nucleotide sequence ID" value="NZ_UGYV01000001.1"/>
</dbReference>
<comment type="pathway">
    <text evidence="3">Porphyrin-containing compound metabolism; protoheme biosynthesis.</text>
</comment>
<comment type="function">
    <text evidence="1">Involved in a late step of protoheme IX synthesis.</text>
</comment>
<proteinExistence type="predicted"/>
<evidence type="ECO:0000256" key="10">
    <source>
        <dbReference type="SAM" id="Phobius"/>
    </source>
</evidence>
<gene>
    <name evidence="12" type="primary">hemY</name>
    <name evidence="12" type="ORF">NCTC10736_03362</name>
</gene>
<dbReference type="InterPro" id="IPR011990">
    <property type="entry name" value="TPR-like_helical_dom_sf"/>
</dbReference>
<evidence type="ECO:0000256" key="7">
    <source>
        <dbReference type="ARBA" id="ARBA00022989"/>
    </source>
</evidence>
<feature type="transmembrane region" description="Helical" evidence="10">
    <location>
        <begin position="42"/>
        <end position="70"/>
    </location>
</feature>
<evidence type="ECO:0000256" key="3">
    <source>
        <dbReference type="ARBA" id="ARBA00004744"/>
    </source>
</evidence>
<dbReference type="Gene3D" id="1.25.40.10">
    <property type="entry name" value="Tetratricopeptide repeat domain"/>
    <property type="match status" value="1"/>
</dbReference>
<evidence type="ECO:0000256" key="6">
    <source>
        <dbReference type="ARBA" id="ARBA00022692"/>
    </source>
</evidence>
<dbReference type="EMBL" id="UGYV01000001">
    <property type="protein sequence ID" value="SUI91509.1"/>
    <property type="molecule type" value="Genomic_DNA"/>
</dbReference>
<protein>
    <submittedName>
        <fullName evidence="12">Putative protoheme IX biogenesis protein</fullName>
    </submittedName>
</protein>
<keyword evidence="4" id="KW-1003">Cell membrane</keyword>
<evidence type="ECO:0000256" key="1">
    <source>
        <dbReference type="ARBA" id="ARBA00002962"/>
    </source>
</evidence>
<keyword evidence="7 10" id="KW-1133">Transmembrane helix</keyword>
<dbReference type="GO" id="GO:0006779">
    <property type="term" value="P:porphyrin-containing compound biosynthetic process"/>
    <property type="evidence" value="ECO:0007669"/>
    <property type="project" value="UniProtKB-KW"/>
</dbReference>
<dbReference type="Pfam" id="PF07219">
    <property type="entry name" value="HemY_N"/>
    <property type="match status" value="1"/>
</dbReference>
<evidence type="ECO:0000256" key="2">
    <source>
        <dbReference type="ARBA" id="ARBA00004429"/>
    </source>
</evidence>
<evidence type="ECO:0000256" key="5">
    <source>
        <dbReference type="ARBA" id="ARBA00022519"/>
    </source>
</evidence>
<dbReference type="AlphaFoldDB" id="A0A380B1K0"/>
<organism evidence="12 13">
    <name type="scientific">Shewanella morhuae</name>
    <dbReference type="NCBI Taxonomy" id="365591"/>
    <lineage>
        <taxon>Bacteria</taxon>
        <taxon>Pseudomonadati</taxon>
        <taxon>Pseudomonadota</taxon>
        <taxon>Gammaproteobacteria</taxon>
        <taxon>Alteromonadales</taxon>
        <taxon>Shewanellaceae</taxon>
        <taxon>Shewanella</taxon>
    </lineage>
</organism>
<keyword evidence="9" id="KW-0627">Porphyrin biosynthesis</keyword>
<keyword evidence="8 10" id="KW-0472">Membrane</keyword>
<evidence type="ECO:0000313" key="12">
    <source>
        <dbReference type="EMBL" id="SUI91509.1"/>
    </source>
</evidence>
<keyword evidence="6 10" id="KW-0812">Transmembrane</keyword>
<evidence type="ECO:0000313" key="13">
    <source>
        <dbReference type="Proteomes" id="UP000255061"/>
    </source>
</evidence>
<comment type="subcellular location">
    <subcellularLocation>
        <location evidence="2">Cell inner membrane</location>
        <topology evidence="2">Multi-pass membrane protein</topology>
    </subcellularLocation>
</comment>
<evidence type="ECO:0000256" key="4">
    <source>
        <dbReference type="ARBA" id="ARBA00022475"/>
    </source>
</evidence>
<feature type="transmembrane region" description="Helical" evidence="10">
    <location>
        <begin position="7"/>
        <end position="30"/>
    </location>
</feature>